<reference evidence="4 5" key="1">
    <citation type="journal article" date="2004" name="Science">
        <title>Illuminating the evolutionary history of chlamydiae.</title>
        <authorList>
            <person name="Horn M."/>
            <person name="Collingro A."/>
            <person name="Schmitz-Esser S."/>
            <person name="Beier C.L."/>
            <person name="Purkhold U."/>
            <person name="Fartmann B."/>
            <person name="Brandt P."/>
            <person name="Nyakatura G.J."/>
            <person name="Droege M."/>
            <person name="Frishman D."/>
            <person name="Rattei T."/>
            <person name="Mewes H."/>
            <person name="Wagner M."/>
        </authorList>
    </citation>
    <scope>NUCLEOTIDE SEQUENCE [LARGE SCALE GENOMIC DNA]</scope>
    <source>
        <strain evidence="4 5">UWE25</strain>
    </source>
</reference>
<comment type="similarity">
    <text evidence="1 2">Belongs to the outer membrane factor (OMF) (TC 1.B.17) family.</text>
</comment>
<dbReference type="KEGG" id="pcu:PC_RS04320"/>
<dbReference type="InterPro" id="IPR003423">
    <property type="entry name" value="OMP_efflux"/>
</dbReference>
<dbReference type="RefSeq" id="WP_011175445.1">
    <property type="nucleotide sequence ID" value="NC_005861.2"/>
</dbReference>
<dbReference type="SUPFAM" id="SSF56954">
    <property type="entry name" value="Outer membrane efflux proteins (OEP)"/>
    <property type="match status" value="1"/>
</dbReference>
<dbReference type="EMBL" id="BX908798">
    <property type="protein sequence ID" value="CAF23619.1"/>
    <property type="molecule type" value="Genomic_DNA"/>
</dbReference>
<evidence type="ECO:0000256" key="1">
    <source>
        <dbReference type="ARBA" id="ARBA00007613"/>
    </source>
</evidence>
<dbReference type="InterPro" id="IPR010131">
    <property type="entry name" value="MdtP/NodT-like"/>
</dbReference>
<keyword evidence="2" id="KW-1134">Transmembrane beta strand</keyword>
<dbReference type="GO" id="GO:0015562">
    <property type="term" value="F:efflux transmembrane transporter activity"/>
    <property type="evidence" value="ECO:0007669"/>
    <property type="project" value="InterPro"/>
</dbReference>
<sequence>MQVIKFFIFPTLNRFLILLLICVSFQSCRLIAPYQAPLITTPQVWKNASKISTPEKWEKDSVNEGPSNLAKKETSSFNQEQEQRFEQSKKDLDYWWEIFDDPILNKLEEQALELNHTLGAAFERVIQSRAIARIDRASLFPTVNFSPSYARSGMLQKNALGKAIPSSQQNNPPDAMFSNLPQTVRGIQSQYFLSFDFNYELDLWSKLTNTYESAIFRSQASTQAYLSILLTLTADIASNYFQLRDLDSQQAILQRTIEARQKAFDINQARFNAGLIVYSDVSRAKVELARARSDLANIQRLRSLQENIIATLTGTPATVFSIKFNPINALPPSIPTGLPSELLYRRPDIAEAERNLAASYAEIGIAYASFFPTMNLNAGFGLESPFVHSLISWKARLWEIGLNLIQTVFDGGRNCANLAFTKSRFRETLANYQENVLIAFQDVEDSLVNLRQKALQAEALEAGVKAAKETLKLSQMRYERGLINYLDVVDAERTLLETEQNTVIVLGERYISTIRLIKALGGGWNTQFYNPKCWETD</sequence>
<dbReference type="HOGENOM" id="CLU_012817_13_1_0"/>
<dbReference type="PANTHER" id="PTHR30203">
    <property type="entry name" value="OUTER MEMBRANE CATION EFFLUX PROTEIN"/>
    <property type="match status" value="1"/>
</dbReference>
<accession>Q6MCT0</accession>
<dbReference type="AlphaFoldDB" id="Q6MCT0"/>
<keyword evidence="2" id="KW-0564">Palmitate</keyword>
<keyword evidence="2" id="KW-0449">Lipoprotein</keyword>
<proteinExistence type="inferred from homology"/>
<gene>
    <name evidence="4" type="ORF">PC_RS04320</name>
</gene>
<evidence type="ECO:0000256" key="3">
    <source>
        <dbReference type="SAM" id="MobiDB-lite"/>
    </source>
</evidence>
<organism evidence="4 5">
    <name type="scientific">Protochlamydia amoebophila (strain UWE25)</name>
    <dbReference type="NCBI Taxonomy" id="264201"/>
    <lineage>
        <taxon>Bacteria</taxon>
        <taxon>Pseudomonadati</taxon>
        <taxon>Chlamydiota</taxon>
        <taxon>Chlamydiia</taxon>
        <taxon>Parachlamydiales</taxon>
        <taxon>Parachlamydiaceae</taxon>
        <taxon>Candidatus Protochlamydia</taxon>
    </lineage>
</organism>
<evidence type="ECO:0000313" key="4">
    <source>
        <dbReference type="EMBL" id="CAF23619.1"/>
    </source>
</evidence>
<dbReference type="PROSITE" id="PS51257">
    <property type="entry name" value="PROKAR_LIPOPROTEIN"/>
    <property type="match status" value="1"/>
</dbReference>
<dbReference type="GO" id="GO:0005886">
    <property type="term" value="C:plasma membrane"/>
    <property type="evidence" value="ECO:0007669"/>
    <property type="project" value="UniProtKB-SubCell"/>
</dbReference>
<keyword evidence="2" id="KW-0812">Transmembrane</keyword>
<evidence type="ECO:0000313" key="5">
    <source>
        <dbReference type="Proteomes" id="UP000000529"/>
    </source>
</evidence>
<evidence type="ECO:0000256" key="2">
    <source>
        <dbReference type="RuleBase" id="RU362097"/>
    </source>
</evidence>
<dbReference type="eggNOG" id="COG1538">
    <property type="taxonomic scope" value="Bacteria"/>
</dbReference>
<dbReference type="Proteomes" id="UP000000529">
    <property type="component" value="Chromosome"/>
</dbReference>
<dbReference type="STRING" id="264201.pc0895"/>
<keyword evidence="2" id="KW-0472">Membrane</keyword>
<dbReference type="Pfam" id="PF02321">
    <property type="entry name" value="OEP"/>
    <property type="match status" value="2"/>
</dbReference>
<dbReference type="PANTHER" id="PTHR30203:SF33">
    <property type="entry name" value="BLR4455 PROTEIN"/>
    <property type="match status" value="1"/>
</dbReference>
<feature type="region of interest" description="Disordered" evidence="3">
    <location>
        <begin position="56"/>
        <end position="80"/>
    </location>
</feature>
<dbReference type="OrthoDB" id="9770517at2"/>
<dbReference type="NCBIfam" id="TIGR01845">
    <property type="entry name" value="outer_NodT"/>
    <property type="match status" value="1"/>
</dbReference>
<name>Q6MCT0_PARUW</name>
<comment type="subcellular location">
    <subcellularLocation>
        <location evidence="2">Cell membrane</location>
        <topology evidence="2">Lipid-anchor</topology>
    </subcellularLocation>
</comment>
<keyword evidence="5" id="KW-1185">Reference proteome</keyword>
<dbReference type="Gene3D" id="2.20.200.10">
    <property type="entry name" value="Outer membrane efflux proteins (OEP)"/>
    <property type="match status" value="1"/>
</dbReference>
<dbReference type="Gene3D" id="1.20.1600.10">
    <property type="entry name" value="Outer membrane efflux proteins (OEP)"/>
    <property type="match status" value="1"/>
</dbReference>
<protein>
    <submittedName>
        <fullName evidence="4">Uncharacterized protein</fullName>
    </submittedName>
</protein>